<evidence type="ECO:0000313" key="1">
    <source>
        <dbReference type="EMBL" id="MBF9196748.1"/>
    </source>
</evidence>
<sequence length="189" mass="21703">MVSLEDWLREEDAQTLQERVDRAEKLLKLFPDTETGILFFGGTESYRAFVEAKLAYINGLYLSAILTALATIERHFAGVFYASGLDSAKRMSFENLLKRGQKTGLFSDDHAEDFEKFRLIRNSYAHFREPLHELSSIKRMMQEEAGFETILHNDALDALRVMGRYFNEYPYPGVRVSSKEAEVKKSADV</sequence>
<evidence type="ECO:0008006" key="3">
    <source>
        <dbReference type="Google" id="ProtNLM"/>
    </source>
</evidence>
<evidence type="ECO:0000313" key="2">
    <source>
        <dbReference type="Proteomes" id="UP000611708"/>
    </source>
</evidence>
<accession>A0ABS0HTF4</accession>
<dbReference type="Proteomes" id="UP000611708">
    <property type="component" value="Unassembled WGS sequence"/>
</dbReference>
<reference evidence="1 2" key="1">
    <citation type="submission" date="2020-11" db="EMBL/GenBank/DDBJ databases">
        <authorList>
            <person name="Kim M.K."/>
        </authorList>
    </citation>
    <scope>NUCLEOTIDE SEQUENCE [LARGE SCALE GENOMIC DNA]</scope>
    <source>
        <strain evidence="1 2">BT290</strain>
    </source>
</reference>
<comment type="caution">
    <text evidence="1">The sequence shown here is derived from an EMBL/GenBank/DDBJ whole genome shotgun (WGS) entry which is preliminary data.</text>
</comment>
<dbReference type="EMBL" id="JADQDN010000005">
    <property type="protein sequence ID" value="MBF9196748.1"/>
    <property type="molecule type" value="Genomic_DNA"/>
</dbReference>
<dbReference type="RefSeq" id="WP_196264120.1">
    <property type="nucleotide sequence ID" value="NZ_JADQDN010000005.1"/>
</dbReference>
<organism evidence="1 2">
    <name type="scientific">Microvirga terrestris</name>
    <dbReference type="NCBI Taxonomy" id="2791024"/>
    <lineage>
        <taxon>Bacteria</taxon>
        <taxon>Pseudomonadati</taxon>
        <taxon>Pseudomonadota</taxon>
        <taxon>Alphaproteobacteria</taxon>
        <taxon>Hyphomicrobiales</taxon>
        <taxon>Methylobacteriaceae</taxon>
        <taxon>Microvirga</taxon>
    </lineage>
</organism>
<gene>
    <name evidence="1" type="ORF">I2H36_11905</name>
</gene>
<proteinExistence type="predicted"/>
<protein>
    <recommendedName>
        <fullName evidence="3">Transcriptional regulator</fullName>
    </recommendedName>
</protein>
<name>A0ABS0HTF4_9HYPH</name>
<keyword evidence="2" id="KW-1185">Reference proteome</keyword>